<reference evidence="1 2" key="1">
    <citation type="submission" date="2014-03" db="EMBL/GenBank/DDBJ databases">
        <title>Sequencing and Comparison of Genomes and Transcriptome Profiles of Human Ehrlichiosis Agents.</title>
        <authorList>
            <person name="Lin M."/>
            <person name="Daugherty S.C."/>
            <person name="Nagaraj S."/>
            <person name="Cheng Z."/>
            <person name="Xiong Q."/>
            <person name="Lin F.-Y."/>
            <person name="Sengamalay N."/>
            <person name="Ott S."/>
            <person name="Godinez A."/>
            <person name="Tallon L.J."/>
            <person name="Sadzewicz L."/>
            <person name="Fraser C.M."/>
            <person name="Dunning Hotopp J.C."/>
            <person name="Rikihisa Y."/>
        </authorList>
    </citation>
    <scope>NUCLEOTIDE SEQUENCE [LARGE SCALE GENOMIC DNA]</scope>
    <source>
        <strain evidence="1 2">HF</strain>
    </source>
</reference>
<dbReference type="AlphaFoldDB" id="X5H3Y2"/>
<sequence length="40" mass="5007">MILENRTYTKKYTLDMIFYMDEVYCFLIKKKFLAEKAYLQ</sequence>
<evidence type="ECO:0000313" key="2">
    <source>
        <dbReference type="Proteomes" id="UP000023762"/>
    </source>
</evidence>
<organism evidence="1 2">
    <name type="scientific">Ehrlichia japonica</name>
    <dbReference type="NCBI Taxonomy" id="391036"/>
    <lineage>
        <taxon>Bacteria</taxon>
        <taxon>Pseudomonadati</taxon>
        <taxon>Pseudomonadota</taxon>
        <taxon>Alphaproteobacteria</taxon>
        <taxon>Rickettsiales</taxon>
        <taxon>Anaplasmataceae</taxon>
        <taxon>Ehrlichia</taxon>
    </lineage>
</organism>
<dbReference type="HOGENOM" id="CLU_3288832_0_0_5"/>
<accession>X5H3Y2</accession>
<keyword evidence="2" id="KW-1185">Reference proteome</keyword>
<evidence type="ECO:0000313" key="1">
    <source>
        <dbReference type="EMBL" id="AHX04800.1"/>
    </source>
</evidence>
<gene>
    <name evidence="1" type="ORF">EHF_0616</name>
</gene>
<proteinExistence type="predicted"/>
<name>X5H3Y2_9RICK</name>
<dbReference type="KEGG" id="ehh:EHF_0616"/>
<dbReference type="Proteomes" id="UP000023762">
    <property type="component" value="Chromosome"/>
</dbReference>
<dbReference type="EMBL" id="CP007474">
    <property type="protein sequence ID" value="AHX04800.1"/>
    <property type="molecule type" value="Genomic_DNA"/>
</dbReference>
<protein>
    <submittedName>
        <fullName evidence="1">Uncharacterized protein</fullName>
    </submittedName>
</protein>